<feature type="signal peptide" evidence="1">
    <location>
        <begin position="1"/>
        <end position="24"/>
    </location>
</feature>
<dbReference type="EMBL" id="CP013650">
    <property type="protein sequence ID" value="ALS97569.1"/>
    <property type="molecule type" value="Genomic_DNA"/>
</dbReference>
<dbReference type="InterPro" id="IPR011042">
    <property type="entry name" value="6-blade_b-propeller_TolB-like"/>
</dbReference>
<dbReference type="PROSITE" id="PS51662">
    <property type="entry name" value="BP_PHYTASE"/>
    <property type="match status" value="1"/>
</dbReference>
<reference evidence="3 4" key="1">
    <citation type="submission" date="2015-12" db="EMBL/GenBank/DDBJ databases">
        <title>Complete genome of Lacimicrobium alkaliphilum KCTC 32984.</title>
        <authorList>
            <person name="Kim S.-G."/>
            <person name="Lee Y.-J."/>
        </authorList>
    </citation>
    <scope>NUCLEOTIDE SEQUENCE [LARGE SCALE GENOMIC DNA]</scope>
    <source>
        <strain evidence="3 4">YelD216</strain>
    </source>
</reference>
<dbReference type="Proteomes" id="UP000068447">
    <property type="component" value="Chromosome"/>
</dbReference>
<proteinExistence type="predicted"/>
<dbReference type="KEGG" id="lal:AT746_04315"/>
<dbReference type="AlphaFoldDB" id="A0A0U3AFU4"/>
<keyword evidence="1" id="KW-0732">Signal</keyword>
<dbReference type="OrthoDB" id="8696437at2"/>
<dbReference type="GO" id="GO:0016158">
    <property type="term" value="F:inositol hexakisphosphate 3-phosphatase activity"/>
    <property type="evidence" value="ECO:0007669"/>
    <property type="project" value="InterPro"/>
</dbReference>
<evidence type="ECO:0000313" key="3">
    <source>
        <dbReference type="EMBL" id="ALS97569.1"/>
    </source>
</evidence>
<organism evidence="3 4">
    <name type="scientific">Lacimicrobium alkaliphilum</name>
    <dbReference type="NCBI Taxonomy" id="1526571"/>
    <lineage>
        <taxon>Bacteria</taxon>
        <taxon>Pseudomonadati</taxon>
        <taxon>Pseudomonadota</taxon>
        <taxon>Gammaproteobacteria</taxon>
        <taxon>Alteromonadales</taxon>
        <taxon>Alteromonadaceae</taxon>
        <taxon>Lacimicrobium</taxon>
    </lineage>
</organism>
<keyword evidence="4" id="KW-1185">Reference proteome</keyword>
<dbReference type="SUPFAM" id="SSF50956">
    <property type="entry name" value="Thermostable phytase (3-phytase)"/>
    <property type="match status" value="1"/>
</dbReference>
<feature type="chain" id="PRO_5006836005" description="BPP domain-containing protein" evidence="1">
    <location>
        <begin position="25"/>
        <end position="453"/>
    </location>
</feature>
<evidence type="ECO:0000313" key="4">
    <source>
        <dbReference type="Proteomes" id="UP000068447"/>
    </source>
</evidence>
<evidence type="ECO:0000259" key="2">
    <source>
        <dbReference type="PROSITE" id="PS51662"/>
    </source>
</evidence>
<protein>
    <recommendedName>
        <fullName evidence="2">BPP domain-containing protein</fullName>
    </recommendedName>
</protein>
<dbReference type="RefSeq" id="WP_062476917.1">
    <property type="nucleotide sequence ID" value="NZ_CP013650.1"/>
</dbReference>
<dbReference type="InterPro" id="IPR003431">
    <property type="entry name" value="B-propeller_Phytase"/>
</dbReference>
<dbReference type="STRING" id="1526571.AT746_04315"/>
<sequence length="453" mass="50406">MFTLKSVSHSILAISCVLPIAAYADTRNEIAEVTPVVETRDHFDDLKGKYTDVDDPAIWIHPTTKANSLVITTLKQGGLDIYDLDGNLMQFIKPAPAPGCEPGSFDCENKGGRFNNVDIIYDFDLNGKKTDIAIASDRGLDKLSIYTIDINADGQAVLNDVTDSDVPLLFTRNQKEVNEGNTAYGLTAIQTDKPMAFVTQNATTRVEQVELFDTDNGRIGYRKIASMTFPHAFPMDDGSEWTPCSDDDGERPHFEGMVADPEHNALYLAQEDVGIWRVKLDNPTQQSSWNLFATARKFGVPYSRTWLPGEEEYACDFDFSKGKEQQRHNLWEDIEGLTLYNAGDGKGYLLASSQGNNTFALYDREGQNDFVDSFTVVGGDIDAVEETDGLMVVNVNLGSKYPQGLLVMQDGQNTYNQVQKGADRESSNFKYVSWKDVAEKLNLNVSTKDMTRH</sequence>
<gene>
    <name evidence="3" type="ORF">AT746_04315</name>
</gene>
<evidence type="ECO:0000256" key="1">
    <source>
        <dbReference type="SAM" id="SignalP"/>
    </source>
</evidence>
<accession>A0A0U3AFU4</accession>
<dbReference type="Pfam" id="PF02333">
    <property type="entry name" value="Phytase"/>
    <property type="match status" value="2"/>
</dbReference>
<dbReference type="Gene3D" id="2.120.10.30">
    <property type="entry name" value="TolB, C-terminal domain"/>
    <property type="match status" value="1"/>
</dbReference>
<dbReference type="PROSITE" id="PS51257">
    <property type="entry name" value="PROKAR_LIPOPROTEIN"/>
    <property type="match status" value="1"/>
</dbReference>
<name>A0A0U3AFU4_9ALTE</name>
<feature type="domain" description="BPP" evidence="2">
    <location>
        <begin position="23"/>
        <end position="441"/>
    </location>
</feature>